<accession>A0A1Z2XVI3</accession>
<evidence type="ECO:0008006" key="6">
    <source>
        <dbReference type="Google" id="ProtNLM"/>
    </source>
</evidence>
<evidence type="ECO:0000313" key="3">
    <source>
        <dbReference type="EMBL" id="QQR31708.1"/>
    </source>
</evidence>
<feature type="chain" id="PRO_5044568711" description="Carbohydrate ABC transporter substrate-binding protein" evidence="1">
    <location>
        <begin position="20"/>
        <end position="458"/>
    </location>
</feature>
<reference evidence="2" key="1">
    <citation type="journal article" date="2017" name="Genome Announc.">
        <title>High-Quality Whole-Genome Sequences of the Oligo-Mouse-Microbiota Bacterial Community.</title>
        <authorList>
            <person name="Garzetti D."/>
            <person name="Brugiroux S."/>
            <person name="Bunk B."/>
            <person name="Pukall R."/>
            <person name="McCoy K.D."/>
            <person name="Macpherson A.J."/>
            <person name="Stecher B."/>
        </authorList>
    </citation>
    <scope>NUCLEOTIDE SEQUENCE</scope>
    <source>
        <strain evidence="2">KB18</strain>
    </source>
</reference>
<evidence type="ECO:0000256" key="1">
    <source>
        <dbReference type="SAM" id="SignalP"/>
    </source>
</evidence>
<dbReference type="AlphaFoldDB" id="A0A1Z2XVI3"/>
<dbReference type="Proteomes" id="UP000596035">
    <property type="component" value="Chromosome"/>
</dbReference>
<proteinExistence type="predicted"/>
<dbReference type="Proteomes" id="UP000196710">
    <property type="component" value="Chromosome"/>
</dbReference>
<gene>
    <name evidence="2" type="ORF">ADH66_18270</name>
    <name evidence="3" type="ORF">I5Q82_08685</name>
</gene>
<dbReference type="EMBL" id="CP065321">
    <property type="protein sequence ID" value="QQR31708.1"/>
    <property type="molecule type" value="Genomic_DNA"/>
</dbReference>
<keyword evidence="1" id="KW-0732">Signal</keyword>
<evidence type="ECO:0000313" key="4">
    <source>
        <dbReference type="Proteomes" id="UP000196710"/>
    </source>
</evidence>
<dbReference type="KEGG" id="amur:ADH66_18270"/>
<evidence type="ECO:0000313" key="5">
    <source>
        <dbReference type="Proteomes" id="UP000596035"/>
    </source>
</evidence>
<reference evidence="3 5" key="3">
    <citation type="submission" date="2020-11" db="EMBL/GenBank/DDBJ databases">
        <title>Closed and high quality bacterial genomes of the OMM12 community.</title>
        <authorList>
            <person name="Marbouty M."/>
            <person name="Lamy-Besnier Q."/>
            <person name="Debarbieux L."/>
            <person name="Koszul R."/>
        </authorList>
    </citation>
    <scope>NUCLEOTIDE SEQUENCE [LARGE SCALE GENOMIC DNA]</scope>
    <source>
        <strain evidence="3 5">KB18</strain>
    </source>
</reference>
<dbReference type="EMBL" id="CP021422">
    <property type="protein sequence ID" value="ASB42421.1"/>
    <property type="molecule type" value="Genomic_DNA"/>
</dbReference>
<feature type="signal peptide" evidence="1">
    <location>
        <begin position="1"/>
        <end position="19"/>
    </location>
</feature>
<protein>
    <recommendedName>
        <fullName evidence="6">Carbohydrate ABC transporter substrate-binding protein</fullName>
    </recommendedName>
</protein>
<evidence type="ECO:0000313" key="2">
    <source>
        <dbReference type="EMBL" id="ASB42421.1"/>
    </source>
</evidence>
<organism evidence="3 5">
    <name type="scientific">Acutalibacter muris</name>
    <dbReference type="NCBI Taxonomy" id="1796620"/>
    <lineage>
        <taxon>Bacteria</taxon>
        <taxon>Bacillati</taxon>
        <taxon>Bacillota</taxon>
        <taxon>Clostridia</taxon>
        <taxon>Eubacteriales</taxon>
        <taxon>Acutalibacteraceae</taxon>
        <taxon>Acutalibacter</taxon>
    </lineage>
</organism>
<sequence length="458" mass="51145">MKKLIAIILSALVLMSALSACKPGGGESSEATSSTARPEAVEQEPLRVFIDVEFGSNVFISVQEFLRDYEAETAKGGKTKYKSFQTVIEDLGGPEDMEIEIPPKHGDERDTYLTALRTEMMAGKGPDVFVCLSGFGAHYFENDTGFCFEESLFRFPQQAMERNMFLPLDDYIEKAQFMEWDKLTPIVMEAGKNEHGQLLLPMTYTMPLGYYRSADVEYRLEDTSLTWDDMLSGGPETLLQAANISESHQSAALAPIADYEKDQLALTEEELLEYVTSRMDARGRLGEMDLPECSNGLLHPNNWFDEENGASDELTLVPVFSRSGGYYAVITSFAGINVNTKRPDDAFFVVDYIMSKDCQQSKLYTHMLTGNAVPVMEGLMSGRGNGVSDGDGSNVYMSKNLYPEFVKLREGISGADFYTPLDRALYDMTLEIYNNPDKPLKDLVHKAYMNMSMELAES</sequence>
<keyword evidence="4" id="KW-1185">Reference proteome</keyword>
<name>A0A1Z2XVI3_9FIRM</name>
<dbReference type="RefSeq" id="WP_066537858.1">
    <property type="nucleotide sequence ID" value="NZ_CP021422.1"/>
</dbReference>
<reference evidence="4" key="2">
    <citation type="submission" date="2017-05" db="EMBL/GenBank/DDBJ databases">
        <title>Improved OligoMM genomes.</title>
        <authorList>
            <person name="Garzetti D."/>
        </authorList>
    </citation>
    <scope>NUCLEOTIDE SEQUENCE [LARGE SCALE GENOMIC DNA]</scope>
    <source>
        <strain evidence="4">KB18</strain>
    </source>
</reference>
<dbReference type="Gene3D" id="3.40.190.10">
    <property type="entry name" value="Periplasmic binding protein-like II"/>
    <property type="match status" value="1"/>
</dbReference>
<dbReference type="SUPFAM" id="SSF53850">
    <property type="entry name" value="Periplasmic binding protein-like II"/>
    <property type="match status" value="1"/>
</dbReference>
<dbReference type="PROSITE" id="PS51257">
    <property type="entry name" value="PROKAR_LIPOPROTEIN"/>
    <property type="match status" value="1"/>
</dbReference>